<name>A0A4S4KGH5_9APHY</name>
<dbReference type="GO" id="GO:0016593">
    <property type="term" value="C:Cdc73/Paf1 complex"/>
    <property type="evidence" value="ECO:0007669"/>
    <property type="project" value="InterPro"/>
</dbReference>
<evidence type="ECO:0000256" key="1">
    <source>
        <dbReference type="ARBA" id="ARBA00004123"/>
    </source>
</evidence>
<comment type="subcellular location">
    <subcellularLocation>
        <location evidence="1">Nucleus</location>
    </subcellularLocation>
</comment>
<comment type="similarity">
    <text evidence="2">Belongs to the PAF1 family.</text>
</comment>
<dbReference type="AlphaFoldDB" id="A0A4S4KGH5"/>
<dbReference type="EMBL" id="SGPJ01000182">
    <property type="protein sequence ID" value="THG97213.1"/>
    <property type="molecule type" value="Genomic_DNA"/>
</dbReference>
<evidence type="ECO:0000256" key="2">
    <source>
        <dbReference type="ARBA" id="ARBA00007560"/>
    </source>
</evidence>
<proteinExistence type="inferred from homology"/>
<dbReference type="GO" id="GO:0000993">
    <property type="term" value="F:RNA polymerase II complex binding"/>
    <property type="evidence" value="ECO:0007669"/>
    <property type="project" value="TreeGrafter"/>
</dbReference>
<protein>
    <recommendedName>
        <fullName evidence="6">RNA polymerase II-associated protein</fullName>
    </recommendedName>
</protein>
<dbReference type="PANTHER" id="PTHR23188">
    <property type="entry name" value="RNA POLYMERASE II-ASSOCIATED FACTOR 1 HOMOLOG"/>
    <property type="match status" value="1"/>
</dbReference>
<comment type="caution">
    <text evidence="4">The sequence shown here is derived from an EMBL/GenBank/DDBJ whole genome shotgun (WGS) entry which is preliminary data.</text>
</comment>
<reference evidence="4 5" key="1">
    <citation type="submission" date="2019-02" db="EMBL/GenBank/DDBJ databases">
        <title>Genome sequencing of the rare red list fungi Phlebia centrifuga.</title>
        <authorList>
            <person name="Buettner E."/>
            <person name="Kellner H."/>
        </authorList>
    </citation>
    <scope>NUCLEOTIDE SEQUENCE [LARGE SCALE GENOMIC DNA]</scope>
    <source>
        <strain evidence="4 5">DSM 108282</strain>
    </source>
</reference>
<gene>
    <name evidence="4" type="ORF">EW026_g4739</name>
</gene>
<keyword evidence="3" id="KW-0539">Nucleus</keyword>
<sequence>MSFKKSKLDLLVRVRYSNPLPAPPCPPKLLDIPTDPMRYARPEFLNDIASDTPLPMIVDAECGMPLDLGKWECLWEQNADDSDLNPDINNLPKLDPKDQFLLLDSATSSGIFTPSGHPGSASGTSTPTVMPHVSWLRKTEYISREGVSRSSHAAEPKMHIDEPVDVSHSAQLRDIEASFNATDNFDISTIKHPNKPNVTAVESYEIFPDADVWANAYDLFRFSERPGDRPLDSEDPRLDCAILRPMESDGDHFLAYYLTKEDETAVEFKSDRQALPVNGVSSTETAFQFVRDYEVVKVEQEVPNEFLLVIDDGDEGVKSEVDTKPLERRPKGVYYKNIERKMLLKKKRINSYEPAAQKWHAIKVRHVEMSDEEQQERTEILAEVVDPNYLFAKADADAEGEVEEPERGAEDGLMVDEGGEIIDAVDVFGE</sequence>
<dbReference type="InterPro" id="IPR007133">
    <property type="entry name" value="RNA_pol_II-assoc_Paf1"/>
</dbReference>
<dbReference type="GO" id="GO:0006368">
    <property type="term" value="P:transcription elongation by RNA polymerase II"/>
    <property type="evidence" value="ECO:0007669"/>
    <property type="project" value="InterPro"/>
</dbReference>
<evidence type="ECO:0000313" key="5">
    <source>
        <dbReference type="Proteomes" id="UP000309038"/>
    </source>
</evidence>
<keyword evidence="5" id="KW-1185">Reference proteome</keyword>
<dbReference type="Pfam" id="PF03985">
    <property type="entry name" value="Paf1"/>
    <property type="match status" value="1"/>
</dbReference>
<organism evidence="4 5">
    <name type="scientific">Hermanssonia centrifuga</name>
    <dbReference type="NCBI Taxonomy" id="98765"/>
    <lineage>
        <taxon>Eukaryota</taxon>
        <taxon>Fungi</taxon>
        <taxon>Dikarya</taxon>
        <taxon>Basidiomycota</taxon>
        <taxon>Agaricomycotina</taxon>
        <taxon>Agaricomycetes</taxon>
        <taxon>Polyporales</taxon>
        <taxon>Meruliaceae</taxon>
        <taxon>Hermanssonia</taxon>
    </lineage>
</organism>
<evidence type="ECO:0000313" key="4">
    <source>
        <dbReference type="EMBL" id="THG97213.1"/>
    </source>
</evidence>
<evidence type="ECO:0008006" key="6">
    <source>
        <dbReference type="Google" id="ProtNLM"/>
    </source>
</evidence>
<dbReference type="PANTHER" id="PTHR23188:SF12">
    <property type="entry name" value="RNA POLYMERASE II-ASSOCIATED FACTOR 1 HOMOLOG"/>
    <property type="match status" value="1"/>
</dbReference>
<dbReference type="GO" id="GO:0003682">
    <property type="term" value="F:chromatin binding"/>
    <property type="evidence" value="ECO:0007669"/>
    <property type="project" value="TreeGrafter"/>
</dbReference>
<dbReference type="Proteomes" id="UP000309038">
    <property type="component" value="Unassembled WGS sequence"/>
</dbReference>
<accession>A0A4S4KGH5</accession>
<evidence type="ECO:0000256" key="3">
    <source>
        <dbReference type="ARBA" id="ARBA00023242"/>
    </source>
</evidence>